<proteinExistence type="predicted"/>
<organism evidence="1 2">
    <name type="scientific">Exidia glandulosa HHB12029</name>
    <dbReference type="NCBI Taxonomy" id="1314781"/>
    <lineage>
        <taxon>Eukaryota</taxon>
        <taxon>Fungi</taxon>
        <taxon>Dikarya</taxon>
        <taxon>Basidiomycota</taxon>
        <taxon>Agaricomycotina</taxon>
        <taxon>Agaricomycetes</taxon>
        <taxon>Auriculariales</taxon>
        <taxon>Exidiaceae</taxon>
        <taxon>Exidia</taxon>
    </lineage>
</organism>
<evidence type="ECO:0000313" key="1">
    <source>
        <dbReference type="EMBL" id="KZV77950.1"/>
    </source>
</evidence>
<dbReference type="Proteomes" id="UP000077266">
    <property type="component" value="Unassembled WGS sequence"/>
</dbReference>
<protein>
    <submittedName>
        <fullName evidence="1">Uncharacterized protein</fullName>
    </submittedName>
</protein>
<reference evidence="1 2" key="1">
    <citation type="journal article" date="2016" name="Mol. Biol. Evol.">
        <title>Comparative Genomics of Early-Diverging Mushroom-Forming Fungi Provides Insights into the Origins of Lignocellulose Decay Capabilities.</title>
        <authorList>
            <person name="Nagy L.G."/>
            <person name="Riley R."/>
            <person name="Tritt A."/>
            <person name="Adam C."/>
            <person name="Daum C."/>
            <person name="Floudas D."/>
            <person name="Sun H."/>
            <person name="Yadav J.S."/>
            <person name="Pangilinan J."/>
            <person name="Larsson K.H."/>
            <person name="Matsuura K."/>
            <person name="Barry K."/>
            <person name="Labutti K."/>
            <person name="Kuo R."/>
            <person name="Ohm R.A."/>
            <person name="Bhattacharya S.S."/>
            <person name="Shirouzu T."/>
            <person name="Yoshinaga Y."/>
            <person name="Martin F.M."/>
            <person name="Grigoriev I.V."/>
            <person name="Hibbett D.S."/>
        </authorList>
    </citation>
    <scope>NUCLEOTIDE SEQUENCE [LARGE SCALE GENOMIC DNA]</scope>
    <source>
        <strain evidence="1 2">HHB12029</strain>
    </source>
</reference>
<accession>A0A166MES4</accession>
<evidence type="ECO:0000313" key="2">
    <source>
        <dbReference type="Proteomes" id="UP000077266"/>
    </source>
</evidence>
<sequence length="57" mass="6276">MTGNASQAIALFVALHPRGISSFECPLSESHDEIQLVSTVDHCQERGFATSQHHLRD</sequence>
<dbReference type="EMBL" id="KV427311">
    <property type="protein sequence ID" value="KZV77950.1"/>
    <property type="molecule type" value="Genomic_DNA"/>
</dbReference>
<dbReference type="AlphaFoldDB" id="A0A166MES4"/>
<name>A0A166MES4_EXIGL</name>
<gene>
    <name evidence="1" type="ORF">EXIGLDRAFT_784527</name>
</gene>
<keyword evidence="2" id="KW-1185">Reference proteome</keyword>
<dbReference type="InParanoid" id="A0A166MES4"/>